<evidence type="ECO:0000313" key="3">
    <source>
        <dbReference type="Proteomes" id="UP000188879"/>
    </source>
</evidence>
<sequence>MRARPPRKNFRARLSPAAARRRQAPPPGDGPGLRRRRGAGIRGAFPGRRAGLEQQGMHPRRQALRRGDDRRVMRLQALHQAKLRRLGPHGAGLGRRGHQEAGDRRRHLGGDRGDDSEPPLRQPVRASGRPIAKSPAATACRASSSVPVRQTFTPVRVAWPSRTPRQSRRQISVVRPQLAQPAHAFILIFLTGRILPDFGANWPLRRAEGTRSMPGTTPLLDRRRNAMPFSPVFPSAA</sequence>
<evidence type="ECO:0000313" key="2">
    <source>
        <dbReference type="EMBL" id="ONG57253.1"/>
    </source>
</evidence>
<protein>
    <submittedName>
        <fullName evidence="2">Uncharacterized protein</fullName>
    </submittedName>
</protein>
<evidence type="ECO:0000256" key="1">
    <source>
        <dbReference type="SAM" id="MobiDB-lite"/>
    </source>
</evidence>
<reference evidence="2 3" key="1">
    <citation type="submission" date="2016-10" db="EMBL/GenBank/DDBJ databases">
        <title>Draft Genome sequence of Roseomonas sp. strain M3.</title>
        <authorList>
            <person name="Subhash Y."/>
            <person name="Lee S."/>
        </authorList>
    </citation>
    <scope>NUCLEOTIDE SEQUENCE [LARGE SCALE GENOMIC DNA]</scope>
    <source>
        <strain evidence="2 3">M3</strain>
    </source>
</reference>
<organism evidence="2 3">
    <name type="scientific">Teichococcus deserti</name>
    <dbReference type="NCBI Taxonomy" id="1817963"/>
    <lineage>
        <taxon>Bacteria</taxon>
        <taxon>Pseudomonadati</taxon>
        <taxon>Pseudomonadota</taxon>
        <taxon>Alphaproteobacteria</taxon>
        <taxon>Acetobacterales</taxon>
        <taxon>Roseomonadaceae</taxon>
        <taxon>Roseomonas</taxon>
    </lineage>
</organism>
<feature type="region of interest" description="Disordered" evidence="1">
    <location>
        <begin position="1"/>
        <end position="142"/>
    </location>
</feature>
<proteinExistence type="predicted"/>
<gene>
    <name evidence="2" type="ORF">BKE38_04535</name>
</gene>
<feature type="compositionally biased region" description="Basic residues" evidence="1">
    <location>
        <begin position="1"/>
        <end position="11"/>
    </location>
</feature>
<dbReference type="Proteomes" id="UP000188879">
    <property type="component" value="Unassembled WGS sequence"/>
</dbReference>
<feature type="compositionally biased region" description="Basic and acidic residues" evidence="1">
    <location>
        <begin position="97"/>
        <end position="115"/>
    </location>
</feature>
<name>A0A1V2H6X8_9PROT</name>
<dbReference type="AlphaFoldDB" id="A0A1V2H6X8"/>
<keyword evidence="3" id="KW-1185">Reference proteome</keyword>
<accession>A0A1V2H6X8</accession>
<dbReference type="EMBL" id="MLCO01000028">
    <property type="protein sequence ID" value="ONG57253.1"/>
    <property type="molecule type" value="Genomic_DNA"/>
</dbReference>
<comment type="caution">
    <text evidence="2">The sequence shown here is derived from an EMBL/GenBank/DDBJ whole genome shotgun (WGS) entry which is preliminary data.</text>
</comment>